<protein>
    <recommendedName>
        <fullName evidence="5">DUF461 domain-containing protein</fullName>
    </recommendedName>
</protein>
<feature type="compositionally biased region" description="Polar residues" evidence="1">
    <location>
        <begin position="218"/>
        <end position="227"/>
    </location>
</feature>
<evidence type="ECO:0000256" key="2">
    <source>
        <dbReference type="SAM" id="SignalP"/>
    </source>
</evidence>
<evidence type="ECO:0008006" key="5">
    <source>
        <dbReference type="Google" id="ProtNLM"/>
    </source>
</evidence>
<evidence type="ECO:0000256" key="1">
    <source>
        <dbReference type="SAM" id="MobiDB-lite"/>
    </source>
</evidence>
<evidence type="ECO:0000313" key="3">
    <source>
        <dbReference type="EMBL" id="KUN22544.1"/>
    </source>
</evidence>
<feature type="chain" id="PRO_5007154219" description="DUF461 domain-containing protein" evidence="2">
    <location>
        <begin position="24"/>
        <end position="227"/>
    </location>
</feature>
<name>A0A117QDM3_STRCK</name>
<gene>
    <name evidence="3" type="ORF">AQJ11_25910</name>
</gene>
<dbReference type="PROSITE" id="PS51257">
    <property type="entry name" value="PROKAR_LIPOPROTEIN"/>
    <property type="match status" value="1"/>
</dbReference>
<keyword evidence="2" id="KW-0732">Signal</keyword>
<dbReference type="SUPFAM" id="SSF110087">
    <property type="entry name" value="DR1885-like metal-binding protein"/>
    <property type="match status" value="1"/>
</dbReference>
<comment type="caution">
    <text evidence="3">The sequence shown here is derived from an EMBL/GenBank/DDBJ whole genome shotgun (WGS) entry which is preliminary data.</text>
</comment>
<feature type="compositionally biased region" description="Low complexity" evidence="1">
    <location>
        <begin position="183"/>
        <end position="217"/>
    </location>
</feature>
<dbReference type="InterPro" id="IPR007410">
    <property type="entry name" value="LpqE-like"/>
</dbReference>
<dbReference type="EMBL" id="LMWP01000028">
    <property type="protein sequence ID" value="KUN22544.1"/>
    <property type="molecule type" value="Genomic_DNA"/>
</dbReference>
<evidence type="ECO:0000313" key="4">
    <source>
        <dbReference type="Proteomes" id="UP000053398"/>
    </source>
</evidence>
<sequence length="227" mass="22097">MSSSLRRGALAASAIVFSIASLAACGAGNNAQTLEIKPDNAATSVGDIKVQNALVITQPDLQSTGPAVISATLFNSGSTDQTLQSVTLDGSGTSAELKPAKGQSLTVPAHGSLILGGKDNASATLPSGREAVQDGNAQKITFTFSKTGKVSLRAFVVPATSYFDKWGPTQVPSAPAGAGGGPATPSGSASPSGSGKPESGHGTSPSATASGAPATPHDSASASAAGH</sequence>
<dbReference type="Pfam" id="PF04314">
    <property type="entry name" value="PCuAC"/>
    <property type="match status" value="1"/>
</dbReference>
<feature type="signal peptide" evidence="2">
    <location>
        <begin position="1"/>
        <end position="23"/>
    </location>
</feature>
<feature type="region of interest" description="Disordered" evidence="1">
    <location>
        <begin position="173"/>
        <end position="227"/>
    </location>
</feature>
<dbReference type="Proteomes" id="UP000053398">
    <property type="component" value="Unassembled WGS sequence"/>
</dbReference>
<reference evidence="3 4" key="1">
    <citation type="submission" date="2015-10" db="EMBL/GenBank/DDBJ databases">
        <title>Draft genome sequence of Streptomyces corchorusii DSM 40340, type strain for the species Streptomyces corchorusii.</title>
        <authorList>
            <person name="Ruckert C."/>
            <person name="Winkler A."/>
            <person name="Kalinowski J."/>
            <person name="Kampfer P."/>
            <person name="Glaeser S."/>
        </authorList>
    </citation>
    <scope>NUCLEOTIDE SEQUENCE [LARGE SCALE GENOMIC DNA]</scope>
    <source>
        <strain evidence="3 4">DSM 40340</strain>
    </source>
</reference>
<proteinExistence type="predicted"/>
<dbReference type="RefSeq" id="WP_059264568.1">
    <property type="nucleotide sequence ID" value="NZ_KQ948360.1"/>
</dbReference>
<dbReference type="InterPro" id="IPR036182">
    <property type="entry name" value="PCuAC_sf"/>
</dbReference>
<keyword evidence="4" id="KW-1185">Reference proteome</keyword>
<dbReference type="AlphaFoldDB" id="A0A117QDM3"/>
<organism evidence="3 4">
    <name type="scientific">Streptomyces corchorusii</name>
    <name type="common">Streptomyces chibaensis</name>
    <dbReference type="NCBI Taxonomy" id="1903"/>
    <lineage>
        <taxon>Bacteria</taxon>
        <taxon>Bacillati</taxon>
        <taxon>Actinomycetota</taxon>
        <taxon>Actinomycetes</taxon>
        <taxon>Kitasatosporales</taxon>
        <taxon>Streptomycetaceae</taxon>
        <taxon>Streptomyces</taxon>
    </lineage>
</organism>
<accession>A0A117QDM3</accession>